<protein>
    <submittedName>
        <fullName evidence="1">Uncharacterized protein</fullName>
    </submittedName>
</protein>
<comment type="caution">
    <text evidence="1">The sequence shown here is derived from an EMBL/GenBank/DDBJ whole genome shotgun (WGS) entry which is preliminary data.</text>
</comment>
<keyword evidence="2" id="KW-1185">Reference proteome</keyword>
<dbReference type="EMBL" id="CM042891">
    <property type="protein sequence ID" value="KAI4302617.1"/>
    <property type="molecule type" value="Genomic_DNA"/>
</dbReference>
<gene>
    <name evidence="1" type="ORF">MLD38_038340</name>
</gene>
<dbReference type="Proteomes" id="UP001057402">
    <property type="component" value="Chromosome 12"/>
</dbReference>
<organism evidence="1 2">
    <name type="scientific">Melastoma candidum</name>
    <dbReference type="NCBI Taxonomy" id="119954"/>
    <lineage>
        <taxon>Eukaryota</taxon>
        <taxon>Viridiplantae</taxon>
        <taxon>Streptophyta</taxon>
        <taxon>Embryophyta</taxon>
        <taxon>Tracheophyta</taxon>
        <taxon>Spermatophyta</taxon>
        <taxon>Magnoliopsida</taxon>
        <taxon>eudicotyledons</taxon>
        <taxon>Gunneridae</taxon>
        <taxon>Pentapetalae</taxon>
        <taxon>rosids</taxon>
        <taxon>malvids</taxon>
        <taxon>Myrtales</taxon>
        <taxon>Melastomataceae</taxon>
        <taxon>Melastomatoideae</taxon>
        <taxon>Melastomateae</taxon>
        <taxon>Melastoma</taxon>
    </lineage>
</organism>
<proteinExistence type="predicted"/>
<accession>A0ACB9KZT0</accession>
<sequence>MTRVHPNAAVVTGLVAAAPSPASIPCKEEEEVLTVWRKSLLLNCNGFTVFDCKGNLVFRVDNYVSGSRDEIVLMGASGNPLLTLRRKRLSFSDNWQVFDGESAANPLFTVRKQHSGLRNTKCLAQITCPGNGTESPPSSPGSLSSRNRNVLYEVEGSYQRRCCSVYDGQRQLVAEIRRKESFGNDVFRLVVQPGMNAAVGMAIVILLDQMFGSSKWS</sequence>
<evidence type="ECO:0000313" key="2">
    <source>
        <dbReference type="Proteomes" id="UP001057402"/>
    </source>
</evidence>
<reference evidence="2" key="1">
    <citation type="journal article" date="2023" name="Front. Plant Sci.">
        <title>Chromosomal-level genome assembly of Melastoma candidum provides insights into trichome evolution.</title>
        <authorList>
            <person name="Zhong Y."/>
            <person name="Wu W."/>
            <person name="Sun C."/>
            <person name="Zou P."/>
            <person name="Liu Y."/>
            <person name="Dai S."/>
            <person name="Zhou R."/>
        </authorList>
    </citation>
    <scope>NUCLEOTIDE SEQUENCE [LARGE SCALE GENOMIC DNA]</scope>
</reference>
<name>A0ACB9KZT0_9MYRT</name>
<evidence type="ECO:0000313" key="1">
    <source>
        <dbReference type="EMBL" id="KAI4302617.1"/>
    </source>
</evidence>